<sequence length="97" mass="10905">MNTTNTCQPQCRNAVLNVYQNKLGRTLLRSDATCIPGREELRHCNFLPTASVVHCSLAKLACEADLQVIDRLSIKNSAPVKQRPVVKGLWVTKKQWD</sequence>
<reference evidence="1 2" key="1">
    <citation type="submission" date="2018-11" db="EMBL/GenBank/DDBJ databases">
        <authorList>
            <consortium name="Pathogen Informatics"/>
        </authorList>
    </citation>
    <scope>NUCLEOTIDE SEQUENCE [LARGE SCALE GENOMIC DNA]</scope>
</reference>
<protein>
    <submittedName>
        <fullName evidence="1 3">Uncharacterized protein</fullName>
    </submittedName>
</protein>
<accession>A0A183GR28</accession>
<proteinExistence type="predicted"/>
<dbReference type="WBParaSite" id="HPBE_0002514801-mRNA-1">
    <property type="protein sequence ID" value="HPBE_0002514801-mRNA-1"/>
    <property type="gene ID" value="HPBE_0002514801"/>
</dbReference>
<organism evidence="2 3">
    <name type="scientific">Heligmosomoides polygyrus</name>
    <name type="common">Parasitic roundworm</name>
    <dbReference type="NCBI Taxonomy" id="6339"/>
    <lineage>
        <taxon>Eukaryota</taxon>
        <taxon>Metazoa</taxon>
        <taxon>Ecdysozoa</taxon>
        <taxon>Nematoda</taxon>
        <taxon>Chromadorea</taxon>
        <taxon>Rhabditida</taxon>
        <taxon>Rhabditina</taxon>
        <taxon>Rhabditomorpha</taxon>
        <taxon>Strongyloidea</taxon>
        <taxon>Heligmosomidae</taxon>
        <taxon>Heligmosomoides</taxon>
    </lineage>
</organism>
<gene>
    <name evidence="1" type="ORF">HPBE_LOCUS25147</name>
</gene>
<name>A0A183GR28_HELPZ</name>
<accession>A0A3P8DCW9</accession>
<keyword evidence="2" id="KW-1185">Reference proteome</keyword>
<dbReference type="Proteomes" id="UP000050761">
    <property type="component" value="Unassembled WGS sequence"/>
</dbReference>
<evidence type="ECO:0000313" key="1">
    <source>
        <dbReference type="EMBL" id="VDP49327.1"/>
    </source>
</evidence>
<evidence type="ECO:0000313" key="2">
    <source>
        <dbReference type="Proteomes" id="UP000050761"/>
    </source>
</evidence>
<dbReference type="EMBL" id="UZAH01037411">
    <property type="protein sequence ID" value="VDP49327.1"/>
    <property type="molecule type" value="Genomic_DNA"/>
</dbReference>
<dbReference type="AlphaFoldDB" id="A0A183GR28"/>
<reference evidence="3" key="2">
    <citation type="submission" date="2019-09" db="UniProtKB">
        <authorList>
            <consortium name="WormBaseParasite"/>
        </authorList>
    </citation>
    <scope>IDENTIFICATION</scope>
</reference>
<dbReference type="OrthoDB" id="5776214at2759"/>
<evidence type="ECO:0000313" key="3">
    <source>
        <dbReference type="WBParaSite" id="HPBE_0002514801-mRNA-1"/>
    </source>
</evidence>